<feature type="compositionally biased region" description="Basic and acidic residues" evidence="7">
    <location>
        <begin position="451"/>
        <end position="470"/>
    </location>
</feature>
<gene>
    <name evidence="8" type="ORF">UY3_17590</name>
</gene>
<dbReference type="SUPFAM" id="SSF101494">
    <property type="entry name" value="Stathmin"/>
    <property type="match status" value="1"/>
</dbReference>
<dbReference type="PANTHER" id="PTHR10272">
    <property type="entry name" value="PLATELET-ACTIVATING FACTOR ACETYLHYDROLASE"/>
    <property type="match status" value="1"/>
</dbReference>
<dbReference type="InterPro" id="IPR000956">
    <property type="entry name" value="Stathmin_fam"/>
</dbReference>
<proteinExistence type="inferred from homology"/>
<dbReference type="AlphaFoldDB" id="M7ALL9"/>
<keyword evidence="5" id="KW-0175">Coiled coil</keyword>
<evidence type="ECO:0000313" key="8">
    <source>
        <dbReference type="EMBL" id="EMP25339.1"/>
    </source>
</evidence>
<dbReference type="GO" id="GO:0031110">
    <property type="term" value="P:regulation of microtubule polymerization or depolymerization"/>
    <property type="evidence" value="ECO:0007669"/>
    <property type="project" value="InterPro"/>
</dbReference>
<dbReference type="InterPro" id="IPR030514">
    <property type="entry name" value="Stathmin_CS"/>
</dbReference>
<accession>M7ALL9</accession>
<keyword evidence="6" id="KW-0443">Lipid metabolism</keyword>
<keyword evidence="9" id="KW-1185">Reference proteome</keyword>
<dbReference type="Proteomes" id="UP000031443">
    <property type="component" value="Unassembled WGS sequence"/>
</dbReference>
<dbReference type="EC" id="3.1.1.47" evidence="2"/>
<dbReference type="GO" id="GO:0016042">
    <property type="term" value="P:lipid catabolic process"/>
    <property type="evidence" value="ECO:0007669"/>
    <property type="project" value="UniProtKB-KW"/>
</dbReference>
<dbReference type="Gene3D" id="3.40.50.1820">
    <property type="entry name" value="alpha/beta hydrolase"/>
    <property type="match status" value="1"/>
</dbReference>
<dbReference type="SUPFAM" id="SSF53474">
    <property type="entry name" value="alpha/beta-Hydrolases"/>
    <property type="match status" value="1"/>
</dbReference>
<evidence type="ECO:0000256" key="2">
    <source>
        <dbReference type="ARBA" id="ARBA00013201"/>
    </source>
</evidence>
<dbReference type="PROSITE" id="PS01041">
    <property type="entry name" value="STATHMIN_2"/>
    <property type="match status" value="1"/>
</dbReference>
<dbReference type="PROSITE" id="PS51663">
    <property type="entry name" value="STATHMIN_3"/>
    <property type="match status" value="1"/>
</dbReference>
<dbReference type="eggNOG" id="KOG3847">
    <property type="taxonomic scope" value="Eukaryota"/>
</dbReference>
<dbReference type="PRINTS" id="PR00345">
    <property type="entry name" value="STATHMIN"/>
</dbReference>
<dbReference type="InterPro" id="IPR036002">
    <property type="entry name" value="Stathmin_sf"/>
</dbReference>
<keyword evidence="4" id="KW-0442">Lipid degradation</keyword>
<evidence type="ECO:0000256" key="5">
    <source>
        <dbReference type="ARBA" id="ARBA00023054"/>
    </source>
</evidence>
<dbReference type="Pfam" id="PF03403">
    <property type="entry name" value="PAF-AH_p_II"/>
    <property type="match status" value="1"/>
</dbReference>
<evidence type="ECO:0000313" key="9">
    <source>
        <dbReference type="Proteomes" id="UP000031443"/>
    </source>
</evidence>
<evidence type="ECO:0000256" key="4">
    <source>
        <dbReference type="ARBA" id="ARBA00022963"/>
    </source>
</evidence>
<name>M7ALL9_CHEMY</name>
<dbReference type="EMBL" id="KB591326">
    <property type="protein sequence ID" value="EMP25339.1"/>
    <property type="molecule type" value="Genomic_DNA"/>
</dbReference>
<protein>
    <recommendedName>
        <fullName evidence="2">1-alkyl-2-acetylglycerophosphocholine esterase</fullName>
        <ecNumber evidence="2">3.1.1.47</ecNumber>
    </recommendedName>
</protein>
<dbReference type="PROSITE" id="PS00563">
    <property type="entry name" value="STATHMIN_1"/>
    <property type="match status" value="1"/>
</dbReference>
<evidence type="ECO:0000256" key="7">
    <source>
        <dbReference type="SAM" id="MobiDB-lite"/>
    </source>
</evidence>
<organism evidence="8 9">
    <name type="scientific">Chelonia mydas</name>
    <name type="common">Green sea-turtle</name>
    <name type="synonym">Chelonia agassizi</name>
    <dbReference type="NCBI Taxonomy" id="8469"/>
    <lineage>
        <taxon>Eukaryota</taxon>
        <taxon>Metazoa</taxon>
        <taxon>Chordata</taxon>
        <taxon>Craniata</taxon>
        <taxon>Vertebrata</taxon>
        <taxon>Euteleostomi</taxon>
        <taxon>Archelosauria</taxon>
        <taxon>Testudinata</taxon>
        <taxon>Testudines</taxon>
        <taxon>Cryptodira</taxon>
        <taxon>Durocryptodira</taxon>
        <taxon>Americhelydia</taxon>
        <taxon>Chelonioidea</taxon>
        <taxon>Cheloniidae</taxon>
        <taxon>Chelonia</taxon>
    </lineage>
</organism>
<feature type="region of interest" description="Disordered" evidence="7">
    <location>
        <begin position="451"/>
        <end position="522"/>
    </location>
</feature>
<dbReference type="Gene3D" id="6.10.280.30">
    <property type="match status" value="1"/>
</dbReference>
<sequence length="522" mass="58810">MSSSYVLSIANYVAAEWKEGAEQPLWIPRREYCQGLADYINWNRKWCTPLLSVTFGSCRVPVSWNGPFKSCGSRYPLIIFSHGLGAFRTVYSAVCAEMASRGFLVMVLEHRDHSACTTYFCKAEAGGSDSLEAALQEEWIPFRRVQEGQKEFHFRNPQVHQRANECVRGFKLVKDINSGKAVTNVLHKGFDLSALKESVDLTKVAVMGHSFGGATAILALAKEVHFKCAVALDAWMFPLKNDLYPKVTKPVLFINTEKFQTPESVAKMKRLRSRNRQTKIITILGSVHQSQTDFTFLAGNLLNRVFQTRGTLDPYAGLDITNRAALAFLQKHLDIQVKELEKRASGQAFELILSPPSKEAVPEFPLSPPKKKDLSLEEIQKKLEAAEERRKSHEAEVLKQLAEKREHEKEVLQKAIEENNNFSKMAEEKLTHKMEANKENREAQMAAKLERLREKDKHIEEVRKNKEGKEPGATGTRVGQSQEHRTGVEGIRASQVPERDKGGTELFGGGCQERTILGTPEN</sequence>
<dbReference type="GO" id="GO:0003847">
    <property type="term" value="F:1-alkyl-2-acetylglycerophosphocholine esterase activity"/>
    <property type="evidence" value="ECO:0007669"/>
    <property type="project" value="UniProtKB-EC"/>
</dbReference>
<evidence type="ECO:0000256" key="3">
    <source>
        <dbReference type="ARBA" id="ARBA00022801"/>
    </source>
</evidence>
<evidence type="ECO:0000256" key="6">
    <source>
        <dbReference type="ARBA" id="ARBA00023098"/>
    </source>
</evidence>
<keyword evidence="3 8" id="KW-0378">Hydrolase</keyword>
<dbReference type="InterPro" id="IPR029058">
    <property type="entry name" value="AB_hydrolase_fold"/>
</dbReference>
<reference evidence="9" key="1">
    <citation type="journal article" date="2013" name="Nat. Genet.">
        <title>The draft genomes of soft-shell turtle and green sea turtle yield insights into the development and evolution of the turtle-specific body plan.</title>
        <authorList>
            <person name="Wang Z."/>
            <person name="Pascual-Anaya J."/>
            <person name="Zadissa A."/>
            <person name="Li W."/>
            <person name="Niimura Y."/>
            <person name="Huang Z."/>
            <person name="Li C."/>
            <person name="White S."/>
            <person name="Xiong Z."/>
            <person name="Fang D."/>
            <person name="Wang B."/>
            <person name="Ming Y."/>
            <person name="Chen Y."/>
            <person name="Zheng Y."/>
            <person name="Kuraku S."/>
            <person name="Pignatelli M."/>
            <person name="Herrero J."/>
            <person name="Beal K."/>
            <person name="Nozawa M."/>
            <person name="Li Q."/>
            <person name="Wang J."/>
            <person name="Zhang H."/>
            <person name="Yu L."/>
            <person name="Shigenobu S."/>
            <person name="Wang J."/>
            <person name="Liu J."/>
            <person name="Flicek P."/>
            <person name="Searle S."/>
            <person name="Wang J."/>
            <person name="Kuratani S."/>
            <person name="Yin Y."/>
            <person name="Aken B."/>
            <person name="Zhang G."/>
            <person name="Irie N."/>
        </authorList>
    </citation>
    <scope>NUCLEOTIDE SEQUENCE [LARGE SCALE GENOMIC DNA]</scope>
</reference>
<comment type="similarity">
    <text evidence="1">Belongs to the stathmin family.</text>
</comment>
<evidence type="ECO:0000256" key="1">
    <source>
        <dbReference type="ARBA" id="ARBA00006959"/>
    </source>
</evidence>
<dbReference type="STRING" id="8469.M7ALL9"/>
<dbReference type="PANTHER" id="PTHR10272:SF6">
    <property type="entry name" value="PLATELET-ACTIVATING FACTOR ACETYLHYDROLASE 2, CYTOPLASMIC"/>
    <property type="match status" value="1"/>
</dbReference>